<sequence length="386" mass="41182">MTPRQAQGAAAAPQHAAAAVRAPWLSASLDGKGQCRQIRLAARWQDVHSAVSSEVSLSPATAAFALHRLGCLFVYMSWQRRAELKASRLVEELVDGAAQHVKRFGATDVALVLDGLARLRIQPPAILLDALAEQACKHAKELSASQVPVILWAFAVLRYNPTVAVLSALDQRIEQHSSVMTAQGVSLVLSSYQQWRYHPEGGSLAALAASMRQRLAAFKNSELATCVEAFSALGFHPGNDLVQALAARARAAVSPAWRAQAVVNHKALDAVSAQSRKAAAQAASAQTEGKTAEEFGAAVSKSGRAAAASIRQKARDATIKLRGAGQDLLAGPQGSGRMVQDWLYEFGQWSEGRSPSLCAAVAVQHNMPCSRWCFSSSSQTNYRASH</sequence>
<dbReference type="Pfam" id="PF26188">
    <property type="entry name" value="RESC6"/>
    <property type="match status" value="1"/>
</dbReference>
<dbReference type="InterPro" id="IPR058917">
    <property type="entry name" value="RESC6_dom"/>
</dbReference>
<dbReference type="EMBL" id="CAUYUE010000017">
    <property type="protein sequence ID" value="CAK0787443.1"/>
    <property type="molecule type" value="Genomic_DNA"/>
</dbReference>
<evidence type="ECO:0000259" key="1">
    <source>
        <dbReference type="Pfam" id="PF26188"/>
    </source>
</evidence>
<evidence type="ECO:0000313" key="3">
    <source>
        <dbReference type="Proteomes" id="UP001314263"/>
    </source>
</evidence>
<dbReference type="AlphaFoldDB" id="A0AAV1IJD1"/>
<gene>
    <name evidence="2" type="ORF">CVIRNUC_010663</name>
</gene>
<reference evidence="2 3" key="1">
    <citation type="submission" date="2023-10" db="EMBL/GenBank/DDBJ databases">
        <authorList>
            <person name="Maclean D."/>
            <person name="Macfadyen A."/>
        </authorList>
    </citation>
    <scope>NUCLEOTIDE SEQUENCE [LARGE SCALE GENOMIC DNA]</scope>
</reference>
<name>A0AAV1IJD1_9CHLO</name>
<protein>
    <recommendedName>
        <fullName evidence="1">RNA-editing substrate-binding complex 6 protein domain-containing protein</fullName>
    </recommendedName>
</protein>
<dbReference type="Proteomes" id="UP001314263">
    <property type="component" value="Unassembled WGS sequence"/>
</dbReference>
<evidence type="ECO:0000313" key="2">
    <source>
        <dbReference type="EMBL" id="CAK0787443.1"/>
    </source>
</evidence>
<organism evidence="2 3">
    <name type="scientific">Coccomyxa viridis</name>
    <dbReference type="NCBI Taxonomy" id="1274662"/>
    <lineage>
        <taxon>Eukaryota</taxon>
        <taxon>Viridiplantae</taxon>
        <taxon>Chlorophyta</taxon>
        <taxon>core chlorophytes</taxon>
        <taxon>Trebouxiophyceae</taxon>
        <taxon>Trebouxiophyceae incertae sedis</taxon>
        <taxon>Coccomyxaceae</taxon>
        <taxon>Coccomyxa</taxon>
    </lineage>
</organism>
<proteinExistence type="predicted"/>
<feature type="domain" description="RNA-editing substrate-binding complex 6 protein" evidence="1">
    <location>
        <begin position="83"/>
        <end position="264"/>
    </location>
</feature>
<accession>A0AAV1IJD1</accession>
<comment type="caution">
    <text evidence="2">The sequence shown here is derived from an EMBL/GenBank/DDBJ whole genome shotgun (WGS) entry which is preliminary data.</text>
</comment>
<keyword evidence="3" id="KW-1185">Reference proteome</keyword>